<sequence length="77" mass="8248">MAVTVAGLAPAALAMSIRAIRPAARIVSSTCLRPPSRWSAELDTLRDFAKTRPPFAPVSGPVEPGRARPRVTIRDLI</sequence>
<dbReference type="Proteomes" id="UP000649829">
    <property type="component" value="Unassembled WGS sequence"/>
</dbReference>
<name>A0A917WH47_9RHOB</name>
<evidence type="ECO:0000313" key="2">
    <source>
        <dbReference type="Proteomes" id="UP000649829"/>
    </source>
</evidence>
<organism evidence="1 2">
    <name type="scientific">Pseudooceanicola nanhaiensis</name>
    <dbReference type="NCBI Taxonomy" id="375761"/>
    <lineage>
        <taxon>Bacteria</taxon>
        <taxon>Pseudomonadati</taxon>
        <taxon>Pseudomonadota</taxon>
        <taxon>Alphaproteobacteria</taxon>
        <taxon>Rhodobacterales</taxon>
        <taxon>Paracoccaceae</taxon>
        <taxon>Pseudooceanicola</taxon>
    </lineage>
</organism>
<reference evidence="1" key="1">
    <citation type="journal article" date="2014" name="Int. J. Syst. Evol. Microbiol.">
        <title>Complete genome sequence of Corynebacterium casei LMG S-19264T (=DSM 44701T), isolated from a smear-ripened cheese.</title>
        <authorList>
            <consortium name="US DOE Joint Genome Institute (JGI-PGF)"/>
            <person name="Walter F."/>
            <person name="Albersmeier A."/>
            <person name="Kalinowski J."/>
            <person name="Ruckert C."/>
        </authorList>
    </citation>
    <scope>NUCLEOTIDE SEQUENCE</scope>
    <source>
        <strain evidence="1">CGMCC 1.6293</strain>
    </source>
</reference>
<dbReference type="AlphaFoldDB" id="A0A917WH47"/>
<reference evidence="1" key="2">
    <citation type="submission" date="2020-09" db="EMBL/GenBank/DDBJ databases">
        <authorList>
            <person name="Sun Q."/>
            <person name="Zhou Y."/>
        </authorList>
    </citation>
    <scope>NUCLEOTIDE SEQUENCE</scope>
    <source>
        <strain evidence="1">CGMCC 1.6293</strain>
    </source>
</reference>
<dbReference type="EMBL" id="BMLF01000002">
    <property type="protein sequence ID" value="GGM02915.1"/>
    <property type="molecule type" value="Genomic_DNA"/>
</dbReference>
<accession>A0A917WH47</accession>
<comment type="caution">
    <text evidence="1">The sequence shown here is derived from an EMBL/GenBank/DDBJ whole genome shotgun (WGS) entry which is preliminary data.</text>
</comment>
<proteinExistence type="predicted"/>
<gene>
    <name evidence="1" type="ORF">GCM10011534_25940</name>
</gene>
<evidence type="ECO:0000313" key="1">
    <source>
        <dbReference type="EMBL" id="GGM02915.1"/>
    </source>
</evidence>
<protein>
    <submittedName>
        <fullName evidence="1">Uncharacterized protein</fullName>
    </submittedName>
</protein>
<keyword evidence="2" id="KW-1185">Reference proteome</keyword>